<keyword evidence="1" id="KW-0732">Signal</keyword>
<feature type="signal peptide" evidence="1">
    <location>
        <begin position="1"/>
        <end position="20"/>
    </location>
</feature>
<gene>
    <name evidence="2" type="ORF">ACFONJ_09220</name>
</gene>
<dbReference type="Proteomes" id="UP001595735">
    <property type="component" value="Unassembled WGS sequence"/>
</dbReference>
<sequence length="349" mass="38217">MKLNKFLHLLFAFTILVGVASCSLDTTEELTLQPRVDYSNGFLIANEGKYGTPNAEVTFVTSDLSVKQDNIYSFNNGGKLGDVLQMIAFNGNNAYLLLNNSNKIQIVNRSTFKATGEITAGLNTPRYMAFANNNMYVTNDKYNGDKFVSVYKTSDNSLVKKITFTEAVERIVEAGNNIFVQNASFGYGNNITLINTTTNEIQKTFSVTGNINKIISNNQNVYAIAAGTTDSYIYQISSAGDIIKTTTLTGIANAKNLEISNNKFYFSSDKSVYTMDMKNGIVPTTPLFTVASSSEQYSDLYGFSVVKDLIFTSDANGFTKDSKIVVYNTSGAIVKTFSAGIASNSVYWN</sequence>
<dbReference type="Pfam" id="PF16819">
    <property type="entry name" value="DUF5074"/>
    <property type="match status" value="1"/>
</dbReference>
<keyword evidence="3" id="KW-1185">Reference proteome</keyword>
<evidence type="ECO:0000313" key="2">
    <source>
        <dbReference type="EMBL" id="MFC3756143.1"/>
    </source>
</evidence>
<proteinExistence type="predicted"/>
<dbReference type="PROSITE" id="PS51257">
    <property type="entry name" value="PROKAR_LIPOPROTEIN"/>
    <property type="match status" value="1"/>
</dbReference>
<reference evidence="3" key="1">
    <citation type="journal article" date="2019" name="Int. J. Syst. Evol. Microbiol.">
        <title>The Global Catalogue of Microorganisms (GCM) 10K type strain sequencing project: providing services to taxonomists for standard genome sequencing and annotation.</title>
        <authorList>
            <consortium name="The Broad Institute Genomics Platform"/>
            <consortium name="The Broad Institute Genome Sequencing Center for Infectious Disease"/>
            <person name="Wu L."/>
            <person name="Ma J."/>
        </authorList>
    </citation>
    <scope>NUCLEOTIDE SEQUENCE [LARGE SCALE GENOMIC DNA]</scope>
    <source>
        <strain evidence="3">CECT 7798</strain>
    </source>
</reference>
<accession>A0ABV7XWI7</accession>
<dbReference type="Gene3D" id="2.130.10.10">
    <property type="entry name" value="YVTN repeat-like/Quinoprotein amine dehydrogenase"/>
    <property type="match status" value="1"/>
</dbReference>
<comment type="caution">
    <text evidence="2">The sequence shown here is derived from an EMBL/GenBank/DDBJ whole genome shotgun (WGS) entry which is preliminary data.</text>
</comment>
<dbReference type="RefSeq" id="WP_378169937.1">
    <property type="nucleotide sequence ID" value="NZ_JBHRYO010000002.1"/>
</dbReference>
<organism evidence="2 3">
    <name type="scientific">Chryseobacterium tructae</name>
    <dbReference type="NCBI Taxonomy" id="1037380"/>
    <lineage>
        <taxon>Bacteria</taxon>
        <taxon>Pseudomonadati</taxon>
        <taxon>Bacteroidota</taxon>
        <taxon>Flavobacteriia</taxon>
        <taxon>Flavobacteriales</taxon>
        <taxon>Weeksellaceae</taxon>
        <taxon>Chryseobacterium group</taxon>
        <taxon>Chryseobacterium</taxon>
    </lineage>
</organism>
<protein>
    <submittedName>
        <fullName evidence="2">DUF5074 domain-containing protein</fullName>
    </submittedName>
</protein>
<evidence type="ECO:0000313" key="3">
    <source>
        <dbReference type="Proteomes" id="UP001595735"/>
    </source>
</evidence>
<name>A0ABV7XWI7_9FLAO</name>
<dbReference type="EMBL" id="JBHRYO010000002">
    <property type="protein sequence ID" value="MFC3756143.1"/>
    <property type="molecule type" value="Genomic_DNA"/>
</dbReference>
<dbReference type="SUPFAM" id="SSF50998">
    <property type="entry name" value="Quinoprotein alcohol dehydrogenase-like"/>
    <property type="match status" value="1"/>
</dbReference>
<evidence type="ECO:0000256" key="1">
    <source>
        <dbReference type="SAM" id="SignalP"/>
    </source>
</evidence>
<dbReference type="InterPro" id="IPR015943">
    <property type="entry name" value="WD40/YVTN_repeat-like_dom_sf"/>
</dbReference>
<dbReference type="InterPro" id="IPR011047">
    <property type="entry name" value="Quinoprotein_ADH-like_sf"/>
</dbReference>
<feature type="chain" id="PRO_5046241354" evidence="1">
    <location>
        <begin position="21"/>
        <end position="349"/>
    </location>
</feature>
<dbReference type="InterPro" id="IPR031815">
    <property type="entry name" value="DUF5074"/>
</dbReference>